<sequence>MRKQFGLDYFRNTTFIFYDVEVMDKWLEVLTPGGRGMLRSLSIERGAGDRKMDHRDITAVDALIDDYGLGNTTEDDRPPLLLDLEVTDHRLVITLF</sequence>
<dbReference type="RefSeq" id="XP_064655504.1">
    <property type="nucleotide sequence ID" value="XM_064806178.1"/>
</dbReference>
<dbReference type="EMBL" id="JAVRRT010000016">
    <property type="protein sequence ID" value="KAK5165420.1"/>
    <property type="molecule type" value="Genomic_DNA"/>
</dbReference>
<proteinExistence type="predicted"/>
<name>A0AAV9P017_9PEZI</name>
<comment type="caution">
    <text evidence="1">The sequence shown here is derived from an EMBL/GenBank/DDBJ whole genome shotgun (WGS) entry which is preliminary data.</text>
</comment>
<organism evidence="1 2">
    <name type="scientific">Saxophila tyrrhenica</name>
    <dbReference type="NCBI Taxonomy" id="1690608"/>
    <lineage>
        <taxon>Eukaryota</taxon>
        <taxon>Fungi</taxon>
        <taxon>Dikarya</taxon>
        <taxon>Ascomycota</taxon>
        <taxon>Pezizomycotina</taxon>
        <taxon>Dothideomycetes</taxon>
        <taxon>Dothideomycetidae</taxon>
        <taxon>Mycosphaerellales</taxon>
        <taxon>Extremaceae</taxon>
        <taxon>Saxophila</taxon>
    </lineage>
</organism>
<gene>
    <name evidence="1" type="ORF">LTR77_008949</name>
</gene>
<reference evidence="1 2" key="1">
    <citation type="submission" date="2023-08" db="EMBL/GenBank/DDBJ databases">
        <title>Black Yeasts Isolated from many extreme environments.</title>
        <authorList>
            <person name="Coleine C."/>
            <person name="Stajich J.E."/>
            <person name="Selbmann L."/>
        </authorList>
    </citation>
    <scope>NUCLEOTIDE SEQUENCE [LARGE SCALE GENOMIC DNA]</scope>
    <source>
        <strain evidence="1 2">CCFEE 5935</strain>
    </source>
</reference>
<evidence type="ECO:0000313" key="1">
    <source>
        <dbReference type="EMBL" id="KAK5165420.1"/>
    </source>
</evidence>
<protein>
    <submittedName>
        <fullName evidence="1">Uncharacterized protein</fullName>
    </submittedName>
</protein>
<dbReference type="Proteomes" id="UP001337655">
    <property type="component" value="Unassembled WGS sequence"/>
</dbReference>
<dbReference type="GeneID" id="89930281"/>
<evidence type="ECO:0000313" key="2">
    <source>
        <dbReference type="Proteomes" id="UP001337655"/>
    </source>
</evidence>
<dbReference type="AlphaFoldDB" id="A0AAV9P017"/>
<accession>A0AAV9P017</accession>
<keyword evidence="2" id="KW-1185">Reference proteome</keyword>